<dbReference type="EMBL" id="CM042023">
    <property type="protein sequence ID" value="KAI3813049.1"/>
    <property type="molecule type" value="Genomic_DNA"/>
</dbReference>
<protein>
    <submittedName>
        <fullName evidence="1">Uncharacterized protein</fullName>
    </submittedName>
</protein>
<proteinExistence type="predicted"/>
<comment type="caution">
    <text evidence="1">The sequence shown here is derived from an EMBL/GenBank/DDBJ whole genome shotgun (WGS) entry which is preliminary data.</text>
</comment>
<accession>A0ACB9IYP5</accession>
<name>A0ACB9IYP5_9ASTR</name>
<reference evidence="2" key="1">
    <citation type="journal article" date="2022" name="Mol. Ecol. Resour.">
        <title>The genomes of chicory, endive, great burdock and yacon provide insights into Asteraceae palaeo-polyploidization history and plant inulin production.</title>
        <authorList>
            <person name="Fan W."/>
            <person name="Wang S."/>
            <person name="Wang H."/>
            <person name="Wang A."/>
            <person name="Jiang F."/>
            <person name="Liu H."/>
            <person name="Zhao H."/>
            <person name="Xu D."/>
            <person name="Zhang Y."/>
        </authorList>
    </citation>
    <scope>NUCLEOTIDE SEQUENCE [LARGE SCALE GENOMIC DNA]</scope>
    <source>
        <strain evidence="2">cv. Yunnan</strain>
    </source>
</reference>
<dbReference type="Proteomes" id="UP001056120">
    <property type="component" value="Linkage Group LG06"/>
</dbReference>
<organism evidence="1 2">
    <name type="scientific">Smallanthus sonchifolius</name>
    <dbReference type="NCBI Taxonomy" id="185202"/>
    <lineage>
        <taxon>Eukaryota</taxon>
        <taxon>Viridiplantae</taxon>
        <taxon>Streptophyta</taxon>
        <taxon>Embryophyta</taxon>
        <taxon>Tracheophyta</taxon>
        <taxon>Spermatophyta</taxon>
        <taxon>Magnoliopsida</taxon>
        <taxon>eudicotyledons</taxon>
        <taxon>Gunneridae</taxon>
        <taxon>Pentapetalae</taxon>
        <taxon>asterids</taxon>
        <taxon>campanulids</taxon>
        <taxon>Asterales</taxon>
        <taxon>Asteraceae</taxon>
        <taxon>Asteroideae</taxon>
        <taxon>Heliantheae alliance</taxon>
        <taxon>Millerieae</taxon>
        <taxon>Smallanthus</taxon>
    </lineage>
</organism>
<gene>
    <name evidence="1" type="ORF">L1987_17763</name>
</gene>
<reference evidence="1 2" key="2">
    <citation type="journal article" date="2022" name="Mol. Ecol. Resour.">
        <title>The genomes of chicory, endive, great burdock and yacon provide insights into Asteraceae paleo-polyploidization history and plant inulin production.</title>
        <authorList>
            <person name="Fan W."/>
            <person name="Wang S."/>
            <person name="Wang H."/>
            <person name="Wang A."/>
            <person name="Jiang F."/>
            <person name="Liu H."/>
            <person name="Zhao H."/>
            <person name="Xu D."/>
            <person name="Zhang Y."/>
        </authorList>
    </citation>
    <scope>NUCLEOTIDE SEQUENCE [LARGE SCALE GENOMIC DNA]</scope>
    <source>
        <strain evidence="2">cv. Yunnan</strain>
        <tissue evidence="1">Leaves</tissue>
    </source>
</reference>
<keyword evidence="2" id="KW-1185">Reference proteome</keyword>
<evidence type="ECO:0000313" key="1">
    <source>
        <dbReference type="EMBL" id="KAI3813049.1"/>
    </source>
</evidence>
<sequence length="160" mass="18212">MSSIMYFHDIYGILNDKNNNYKPILPYVCSSSSPTRLHSSVPLPYPRLLTRVPRPSNHKKNFKMKFEGNKSRNKSSSLKCASSSNEKKYKGSKPLCSKCNRYHEGNCREFKCFKCGKPGHSPNECSAPIRCFECNELGHMRFNCPKIKGKKPEGSRKAKG</sequence>
<evidence type="ECO:0000313" key="2">
    <source>
        <dbReference type="Proteomes" id="UP001056120"/>
    </source>
</evidence>